<sequence>MKFRCNEVAMTEFPTRYLVMAEESIITEDHSAQSLISAYLEYRRVVGEDDYGKLLTPEEYEKYKQNVLPLRMKNRLFTCWVNPNNMDCKLVGPETMCFCQHRYKQHKTDFETIPTTRPIMLPCRVNGCLCQSYHYVYSTGSNFLRCHCKHPVEDHSTLHPFKCKKETCCKCFGFQNSTTCGCGYPINMHQTVIETQKEREERGHPIGQPTPYAAMGGITGFSSLLDGYMRLDDSGIGAPCEEILSQPIVSSDDPFLRSQLSSLKTLGSGLSPKEVEVLESSLRRPGEKDMEYFERRYQERLKEKNTALPNLALPSTSQDTSKKYKRATSNK</sequence>
<reference evidence="4" key="1">
    <citation type="submission" date="2023-08" db="EMBL/GenBank/DDBJ databases">
        <authorList>
            <person name="Alioto T."/>
            <person name="Alioto T."/>
            <person name="Gomez Garrido J."/>
        </authorList>
    </citation>
    <scope>NUCLEOTIDE SEQUENCE</scope>
</reference>
<comment type="similarity">
    <text evidence="1">Belongs to the FAM221 family.</text>
</comment>
<name>A0AA36F5Y2_OCTVU</name>
<dbReference type="EMBL" id="OX597820">
    <property type="protein sequence ID" value="CAI9725300.1"/>
    <property type="molecule type" value="Genomic_DNA"/>
</dbReference>
<feature type="region of interest" description="Disordered" evidence="3">
    <location>
        <begin position="304"/>
        <end position="331"/>
    </location>
</feature>
<evidence type="ECO:0000313" key="4">
    <source>
        <dbReference type="EMBL" id="CAI9725300.1"/>
    </source>
</evidence>
<dbReference type="PANTHER" id="PTHR31214:SF2">
    <property type="entry name" value="PROTEIN FAM221A"/>
    <property type="match status" value="1"/>
</dbReference>
<evidence type="ECO:0000256" key="1">
    <source>
        <dbReference type="ARBA" id="ARBA00011026"/>
    </source>
</evidence>
<dbReference type="Proteomes" id="UP001162480">
    <property type="component" value="Chromosome 7"/>
</dbReference>
<evidence type="ECO:0000256" key="2">
    <source>
        <dbReference type="ARBA" id="ARBA00039630"/>
    </source>
</evidence>
<organism evidence="4 5">
    <name type="scientific">Octopus vulgaris</name>
    <name type="common">Common octopus</name>
    <dbReference type="NCBI Taxonomy" id="6645"/>
    <lineage>
        <taxon>Eukaryota</taxon>
        <taxon>Metazoa</taxon>
        <taxon>Spiralia</taxon>
        <taxon>Lophotrochozoa</taxon>
        <taxon>Mollusca</taxon>
        <taxon>Cephalopoda</taxon>
        <taxon>Coleoidea</taxon>
        <taxon>Octopodiformes</taxon>
        <taxon>Octopoda</taxon>
        <taxon>Incirrata</taxon>
        <taxon>Octopodidae</taxon>
        <taxon>Octopus</taxon>
    </lineage>
</organism>
<keyword evidence="5" id="KW-1185">Reference proteome</keyword>
<evidence type="ECO:0000313" key="5">
    <source>
        <dbReference type="Proteomes" id="UP001162480"/>
    </source>
</evidence>
<accession>A0AA36F5Y2</accession>
<dbReference type="Pfam" id="PF14753">
    <property type="entry name" value="FAM221"/>
    <property type="match status" value="1"/>
</dbReference>
<proteinExistence type="inferred from homology"/>
<dbReference type="InterPro" id="IPR026755">
    <property type="entry name" value="Fam221a/b"/>
</dbReference>
<dbReference type="AlphaFoldDB" id="A0AA36F5Y2"/>
<evidence type="ECO:0000256" key="3">
    <source>
        <dbReference type="SAM" id="MobiDB-lite"/>
    </source>
</evidence>
<gene>
    <name evidence="4" type="ORF">OCTVUL_1B024267</name>
</gene>
<protein>
    <recommendedName>
        <fullName evidence="2">Protein FAM221A</fullName>
    </recommendedName>
</protein>
<dbReference type="PANTHER" id="PTHR31214">
    <property type="entry name" value="PROTEIN FAM221A-RELATED"/>
    <property type="match status" value="1"/>
</dbReference>